<comment type="caution">
    <text evidence="3">The sequence shown here is derived from an EMBL/GenBank/DDBJ whole genome shotgun (WGS) entry which is preliminary data.</text>
</comment>
<name>A0ABT3NZI3_9PROT</name>
<dbReference type="Pfam" id="PF03401">
    <property type="entry name" value="TctC"/>
    <property type="match status" value="1"/>
</dbReference>
<gene>
    <name evidence="3" type="ORF">OF850_18265</name>
</gene>
<dbReference type="PIRSF" id="PIRSF017082">
    <property type="entry name" value="YflP"/>
    <property type="match status" value="1"/>
</dbReference>
<keyword evidence="2" id="KW-0732">Signal</keyword>
<feature type="signal peptide" evidence="2">
    <location>
        <begin position="1"/>
        <end position="18"/>
    </location>
</feature>
<proteinExistence type="inferred from homology"/>
<dbReference type="EMBL" id="JAPFQI010000018">
    <property type="protein sequence ID" value="MCW8087574.1"/>
    <property type="molecule type" value="Genomic_DNA"/>
</dbReference>
<evidence type="ECO:0000313" key="3">
    <source>
        <dbReference type="EMBL" id="MCW8087574.1"/>
    </source>
</evidence>
<accession>A0ABT3NZI3</accession>
<protein>
    <submittedName>
        <fullName evidence="3">Tripartite tricarboxylate transporter substrate-binding protein</fullName>
    </submittedName>
</protein>
<dbReference type="PANTHER" id="PTHR42928:SF5">
    <property type="entry name" value="BLR1237 PROTEIN"/>
    <property type="match status" value="1"/>
</dbReference>
<dbReference type="InterPro" id="IPR005064">
    <property type="entry name" value="BUG"/>
</dbReference>
<reference evidence="3 4" key="1">
    <citation type="submission" date="2022-10" db="EMBL/GenBank/DDBJ databases">
        <title>Roseococcus glaciei nov., sp. nov., isolated from glacier.</title>
        <authorList>
            <person name="Liu Q."/>
            <person name="Xin Y.-H."/>
        </authorList>
    </citation>
    <scope>NUCLEOTIDE SEQUENCE [LARGE SCALE GENOMIC DNA]</scope>
    <source>
        <strain evidence="3 4">MDT2-1-1</strain>
    </source>
</reference>
<evidence type="ECO:0000256" key="1">
    <source>
        <dbReference type="ARBA" id="ARBA00006987"/>
    </source>
</evidence>
<dbReference type="PANTHER" id="PTHR42928">
    <property type="entry name" value="TRICARBOXYLATE-BINDING PROTEIN"/>
    <property type="match status" value="1"/>
</dbReference>
<dbReference type="Gene3D" id="3.40.190.150">
    <property type="entry name" value="Bordetella uptake gene, domain 1"/>
    <property type="match status" value="1"/>
</dbReference>
<dbReference type="SUPFAM" id="SSF53850">
    <property type="entry name" value="Periplasmic binding protein-like II"/>
    <property type="match status" value="1"/>
</dbReference>
<dbReference type="RefSeq" id="WP_301591781.1">
    <property type="nucleotide sequence ID" value="NZ_JAPFQI010000018.1"/>
</dbReference>
<dbReference type="InterPro" id="IPR042100">
    <property type="entry name" value="Bug_dom1"/>
</dbReference>
<evidence type="ECO:0000313" key="4">
    <source>
        <dbReference type="Proteomes" id="UP001526430"/>
    </source>
</evidence>
<comment type="similarity">
    <text evidence="1">Belongs to the UPF0065 (bug) family.</text>
</comment>
<feature type="chain" id="PRO_5047530192" evidence="2">
    <location>
        <begin position="19"/>
        <end position="318"/>
    </location>
</feature>
<dbReference type="Proteomes" id="UP001526430">
    <property type="component" value="Unassembled WGS sequence"/>
</dbReference>
<dbReference type="Gene3D" id="3.40.190.10">
    <property type="entry name" value="Periplasmic binding protein-like II"/>
    <property type="match status" value="1"/>
</dbReference>
<evidence type="ECO:0000256" key="2">
    <source>
        <dbReference type="SAM" id="SignalP"/>
    </source>
</evidence>
<keyword evidence="4" id="KW-1185">Reference proteome</keyword>
<sequence>MLRRALLLSPLLAAPVLAQPAWPSRPVRVVVPFPPGGSNDAIARPLAESLARQLGQTFVVENRGGAGSTLGTAEVARAPADGHALLVTSSTFATSAAVQPTPYSAARDLQAVAIVAEAPLLMLAAPGFPAATMDEAVALIRSRPGAVTYGSAGPGSIGHMAGALFALHAGELNTVHMPYRGTGPVLNDMLAGTVDLTFTSLSASAGLVGTGRLKLLGWTTETVVAGWPAAPTPHASGLPDYEAGIWWAAILRRGTPEAIRERLNAAIRAAVAEARFAASLASEGATAGVLPADAADARIGTELTKWRDVASHANIRTE</sequence>
<organism evidence="3 4">
    <name type="scientific">Sabulicella glaciei</name>
    <dbReference type="NCBI Taxonomy" id="2984948"/>
    <lineage>
        <taxon>Bacteria</taxon>
        <taxon>Pseudomonadati</taxon>
        <taxon>Pseudomonadota</taxon>
        <taxon>Alphaproteobacteria</taxon>
        <taxon>Acetobacterales</taxon>
        <taxon>Acetobacteraceae</taxon>
        <taxon>Sabulicella</taxon>
    </lineage>
</organism>